<dbReference type="Pfam" id="PF00856">
    <property type="entry name" value="SET"/>
    <property type="match status" value="1"/>
</dbReference>
<evidence type="ECO:0000256" key="1">
    <source>
        <dbReference type="ARBA" id="ARBA00022603"/>
    </source>
</evidence>
<evidence type="ECO:0000313" key="7">
    <source>
        <dbReference type="EMBL" id="CAD9564029.1"/>
    </source>
</evidence>
<keyword evidence="3" id="KW-0949">S-adenosyl-L-methionine</keyword>
<feature type="region of interest" description="Disordered" evidence="4">
    <location>
        <begin position="511"/>
        <end position="539"/>
    </location>
</feature>
<reference evidence="7" key="1">
    <citation type="submission" date="2021-01" db="EMBL/GenBank/DDBJ databases">
        <authorList>
            <person name="Corre E."/>
            <person name="Pelletier E."/>
            <person name="Niang G."/>
            <person name="Scheremetjew M."/>
            <person name="Finn R."/>
            <person name="Kale V."/>
            <person name="Holt S."/>
            <person name="Cochrane G."/>
            <person name="Meng A."/>
            <person name="Brown T."/>
            <person name="Cohen L."/>
        </authorList>
    </citation>
    <scope>NUCLEOTIDE SEQUENCE</scope>
    <source>
        <strain evidence="7">B650</strain>
    </source>
</reference>
<feature type="chain" id="PRO_5031538108" description="SET domain-containing protein" evidence="5">
    <location>
        <begin position="19"/>
        <end position="539"/>
    </location>
</feature>
<dbReference type="Pfam" id="PF09273">
    <property type="entry name" value="Rubis-subs-bind"/>
    <property type="match status" value="1"/>
</dbReference>
<dbReference type="Gene3D" id="3.90.1410.10">
    <property type="entry name" value="set domain protein methyltransferase, domain 1"/>
    <property type="match status" value="1"/>
</dbReference>
<dbReference type="SUPFAM" id="SSF82199">
    <property type="entry name" value="SET domain"/>
    <property type="match status" value="1"/>
</dbReference>
<dbReference type="PROSITE" id="PS50280">
    <property type="entry name" value="SET"/>
    <property type="match status" value="1"/>
</dbReference>
<dbReference type="Gene3D" id="3.90.1420.10">
    <property type="entry name" value="Rubisco LSMT, substrate-binding domain"/>
    <property type="match status" value="1"/>
</dbReference>
<keyword evidence="5" id="KW-0732">Signal</keyword>
<evidence type="ECO:0000256" key="3">
    <source>
        <dbReference type="ARBA" id="ARBA00022691"/>
    </source>
</evidence>
<feature type="signal peptide" evidence="5">
    <location>
        <begin position="1"/>
        <end position="18"/>
    </location>
</feature>
<dbReference type="SUPFAM" id="SSF81822">
    <property type="entry name" value="RuBisCo LSMT C-terminal, substrate-binding domain"/>
    <property type="match status" value="1"/>
</dbReference>
<dbReference type="InterPro" id="IPR046341">
    <property type="entry name" value="SET_dom_sf"/>
</dbReference>
<gene>
    <name evidence="7" type="ORF">LDAN0321_LOCUS4294</name>
</gene>
<organism evidence="7">
    <name type="scientific">Leptocylindrus danicus</name>
    <dbReference type="NCBI Taxonomy" id="163516"/>
    <lineage>
        <taxon>Eukaryota</taxon>
        <taxon>Sar</taxon>
        <taxon>Stramenopiles</taxon>
        <taxon>Ochrophyta</taxon>
        <taxon>Bacillariophyta</taxon>
        <taxon>Coscinodiscophyceae</taxon>
        <taxon>Chaetocerotophycidae</taxon>
        <taxon>Leptocylindrales</taxon>
        <taxon>Leptocylindraceae</taxon>
        <taxon>Leptocylindrus</taxon>
    </lineage>
</organism>
<evidence type="ECO:0000256" key="2">
    <source>
        <dbReference type="ARBA" id="ARBA00022679"/>
    </source>
</evidence>
<dbReference type="EMBL" id="HBGY01006953">
    <property type="protein sequence ID" value="CAD9564029.1"/>
    <property type="molecule type" value="Transcribed_RNA"/>
</dbReference>
<dbReference type="GO" id="GO:0016279">
    <property type="term" value="F:protein-lysine N-methyltransferase activity"/>
    <property type="evidence" value="ECO:0007669"/>
    <property type="project" value="TreeGrafter"/>
</dbReference>
<dbReference type="InterPro" id="IPR036464">
    <property type="entry name" value="Rubisco_LSMT_subst-bd_sf"/>
</dbReference>
<keyword evidence="1" id="KW-0489">Methyltransferase</keyword>
<evidence type="ECO:0000259" key="6">
    <source>
        <dbReference type="PROSITE" id="PS50280"/>
    </source>
</evidence>
<proteinExistence type="predicted"/>
<feature type="domain" description="SET" evidence="6">
    <location>
        <begin position="71"/>
        <end position="315"/>
    </location>
</feature>
<accession>A0A7S2NWX9</accession>
<dbReference type="GO" id="GO:0032259">
    <property type="term" value="P:methylation"/>
    <property type="evidence" value="ECO:0007669"/>
    <property type="project" value="UniProtKB-KW"/>
</dbReference>
<keyword evidence="2" id="KW-0808">Transferase</keyword>
<protein>
    <recommendedName>
        <fullName evidence="6">SET domain-containing protein</fullName>
    </recommendedName>
</protein>
<evidence type="ECO:0000256" key="4">
    <source>
        <dbReference type="SAM" id="MobiDB-lite"/>
    </source>
</evidence>
<dbReference type="InterPro" id="IPR050600">
    <property type="entry name" value="SETD3_SETD6_MTase"/>
</dbReference>
<dbReference type="AlphaFoldDB" id="A0A7S2NWX9"/>
<dbReference type="InterPro" id="IPR001214">
    <property type="entry name" value="SET_dom"/>
</dbReference>
<dbReference type="PANTHER" id="PTHR13271">
    <property type="entry name" value="UNCHARACTERIZED PUTATIVE METHYLTRANSFERASE"/>
    <property type="match status" value="1"/>
</dbReference>
<evidence type="ECO:0000256" key="5">
    <source>
        <dbReference type="SAM" id="SignalP"/>
    </source>
</evidence>
<name>A0A7S2NWX9_9STRA</name>
<dbReference type="PANTHER" id="PTHR13271:SF123">
    <property type="entry name" value="RIBULOSE-1,5-BISPHOSPHATE CARBOXYLASE_OXYGENASE SMALL SUBUNIT N-METHYLTRANSFERASE I-RELATED"/>
    <property type="match status" value="1"/>
</dbReference>
<dbReference type="InterPro" id="IPR015353">
    <property type="entry name" value="Rubisco_LSMT_subst-bd"/>
</dbReference>
<sequence>MQCLSIIAAVILSDAVRCNAFASFTVIEVAGNARQRYSSFDGSRLFSSSASVDAAEALNKALNENSQIKNAKCRVSSSNVHRFGLIATENVRKGDAVISIPNDFCLTADKARQVYTDMGFMSDKYDGWTGDLGLIALLILRERAKLAEDYSDSYMSKEDSSKRELFAEWAATLPSMEEMMGEHPLLWVEDDQEELQSSSTKKIYRLLDDAEEDASWLEDKMWSKDRSLFPEKDADKQPCFTLEGFKWALSIANSRCVFVDGSLKLAPIIDFSNHNDFETVEVTGGFFGTFGTTAGVQVKADKKYKKGDEIFVSYGPKSAAEYLLEHGFMPDSTKTTAVAELTFEVDENDRFFDDKADVLEFETGGAPIEPVQAFDVVAAPGKDGQPDPALMQFLRLAKLGNTDAFLLESIFRKEVWGFMAYPVSEKNEREVIEAIISSCTDALKEMNEINDAATDEVNSKDEAISKNKRACATLRCIERRALQRTLEYVQREEEALDLKEYYQERRLKDLGLDSPWEGDENNPDVGWGARKPGDGGLDW</sequence>